<keyword evidence="1 8" id="KW-0645">Protease</keyword>
<evidence type="ECO:0000256" key="4">
    <source>
        <dbReference type="ARBA" id="ARBA00023157"/>
    </source>
</evidence>
<dbReference type="SMART" id="SM00192">
    <property type="entry name" value="LDLa"/>
    <property type="match status" value="1"/>
</dbReference>
<keyword evidence="3" id="KW-0720">Serine protease</keyword>
<dbReference type="InterPro" id="IPR023415">
    <property type="entry name" value="LDLR_class-A_CS"/>
</dbReference>
<keyword evidence="8" id="KW-0472">Membrane</keyword>
<dbReference type="PROSITE" id="PS01209">
    <property type="entry name" value="LDLRA_1"/>
    <property type="match status" value="1"/>
</dbReference>
<dbReference type="InterPro" id="IPR036772">
    <property type="entry name" value="SRCR-like_dom_sf"/>
</dbReference>
<feature type="disulfide bond" evidence="5">
    <location>
        <begin position="17"/>
        <end position="32"/>
    </location>
</feature>
<dbReference type="GO" id="GO:0006508">
    <property type="term" value="P:proteolysis"/>
    <property type="evidence" value="ECO:0007669"/>
    <property type="project" value="UniProtKB-KW"/>
</dbReference>
<name>A0A8T1T7B6_CHESE</name>
<evidence type="ECO:0000313" key="9">
    <source>
        <dbReference type="Proteomes" id="UP000765507"/>
    </source>
</evidence>
<evidence type="ECO:0000256" key="2">
    <source>
        <dbReference type="ARBA" id="ARBA00022801"/>
    </source>
</evidence>
<dbReference type="OrthoDB" id="425190at2759"/>
<dbReference type="SUPFAM" id="SSF57424">
    <property type="entry name" value="LDL receptor-like module"/>
    <property type="match status" value="1"/>
</dbReference>
<organism evidence="8 9">
    <name type="scientific">Chelydra serpentina</name>
    <name type="common">Snapping turtle</name>
    <name type="synonym">Testudo serpentina</name>
    <dbReference type="NCBI Taxonomy" id="8475"/>
    <lineage>
        <taxon>Eukaryota</taxon>
        <taxon>Metazoa</taxon>
        <taxon>Chordata</taxon>
        <taxon>Craniata</taxon>
        <taxon>Vertebrata</taxon>
        <taxon>Euteleostomi</taxon>
        <taxon>Archelosauria</taxon>
        <taxon>Testudinata</taxon>
        <taxon>Testudines</taxon>
        <taxon>Cryptodira</taxon>
        <taxon>Durocryptodira</taxon>
        <taxon>Americhelydia</taxon>
        <taxon>Chelydroidea</taxon>
        <taxon>Chelydridae</taxon>
        <taxon>Chelydra</taxon>
    </lineage>
</organism>
<dbReference type="InterPro" id="IPR002172">
    <property type="entry name" value="LDrepeatLR_classA_rpt"/>
</dbReference>
<gene>
    <name evidence="8" type="primary">TMPRSS15</name>
    <name evidence="8" type="ORF">G0U57_011679</name>
</gene>
<dbReference type="PROSITE" id="PS50068">
    <property type="entry name" value="LDLRA_2"/>
    <property type="match status" value="1"/>
</dbReference>
<evidence type="ECO:0000256" key="3">
    <source>
        <dbReference type="ARBA" id="ARBA00022825"/>
    </source>
</evidence>
<feature type="domain" description="SRCR" evidence="7">
    <location>
        <begin position="33"/>
        <end position="117"/>
    </location>
</feature>
<dbReference type="Gene3D" id="3.10.250.10">
    <property type="entry name" value="SRCR-like domain"/>
    <property type="match status" value="1"/>
</dbReference>
<dbReference type="SMART" id="SM00202">
    <property type="entry name" value="SR"/>
    <property type="match status" value="1"/>
</dbReference>
<keyword evidence="8" id="KW-0812">Transmembrane</keyword>
<evidence type="ECO:0000313" key="8">
    <source>
        <dbReference type="EMBL" id="KAG6936685.1"/>
    </source>
</evidence>
<keyword evidence="4 5" id="KW-1015">Disulfide bond</keyword>
<dbReference type="InterPro" id="IPR001190">
    <property type="entry name" value="SRCR"/>
</dbReference>
<dbReference type="SUPFAM" id="SSF56487">
    <property type="entry name" value="SRCR-like"/>
    <property type="match status" value="1"/>
</dbReference>
<dbReference type="InterPro" id="IPR036055">
    <property type="entry name" value="LDL_receptor-like_sf"/>
</dbReference>
<dbReference type="Pfam" id="PF00057">
    <property type="entry name" value="Ldl_recept_a"/>
    <property type="match status" value="1"/>
</dbReference>
<keyword evidence="9" id="KW-1185">Reference proteome</keyword>
<dbReference type="CDD" id="cd00112">
    <property type="entry name" value="LDLa"/>
    <property type="match status" value="1"/>
</dbReference>
<keyword evidence="2" id="KW-0378">Hydrolase</keyword>
<comment type="caution">
    <text evidence="8">The sequence shown here is derived from an EMBL/GenBank/DDBJ whole genome shotgun (WGS) entry which is preliminary data.</text>
</comment>
<evidence type="ECO:0000256" key="5">
    <source>
        <dbReference type="PROSITE-ProRule" id="PRU00124"/>
    </source>
</evidence>
<evidence type="ECO:0000256" key="6">
    <source>
        <dbReference type="PROSITE-ProRule" id="PRU00196"/>
    </source>
</evidence>
<sequence>NDYQCGSGECIPLANLCDKQWQCKDGSDEAECVRLFNGSLSINGLVQFRIENNWYIACADYWSEQISNEVCLLLGLGNMNTSSVMLSTGNGPFVKITKAANQSLILTPSKQCLSNLV</sequence>
<accession>A0A8T1T7B6</accession>
<protein>
    <submittedName>
        <fullName evidence="8">Transmembrane protease, serine 15</fullName>
    </submittedName>
</protein>
<evidence type="ECO:0000256" key="1">
    <source>
        <dbReference type="ARBA" id="ARBA00022670"/>
    </source>
</evidence>
<feature type="non-terminal residue" evidence="8">
    <location>
        <position position="1"/>
    </location>
</feature>
<dbReference type="PROSITE" id="PS50287">
    <property type="entry name" value="SRCR_2"/>
    <property type="match status" value="1"/>
</dbReference>
<dbReference type="Pfam" id="PF15494">
    <property type="entry name" value="SRCR_2"/>
    <property type="match status" value="1"/>
</dbReference>
<evidence type="ECO:0000259" key="7">
    <source>
        <dbReference type="PROSITE" id="PS50287"/>
    </source>
</evidence>
<feature type="non-terminal residue" evidence="8">
    <location>
        <position position="117"/>
    </location>
</feature>
<dbReference type="Gene3D" id="4.10.400.10">
    <property type="entry name" value="Low-density Lipoprotein Receptor"/>
    <property type="match status" value="1"/>
</dbReference>
<dbReference type="GO" id="GO:0016020">
    <property type="term" value="C:membrane"/>
    <property type="evidence" value="ECO:0007669"/>
    <property type="project" value="InterPro"/>
</dbReference>
<dbReference type="AlphaFoldDB" id="A0A8T1T7B6"/>
<comment type="caution">
    <text evidence="6">Lacks conserved residue(s) required for the propagation of feature annotation.</text>
</comment>
<proteinExistence type="predicted"/>
<dbReference type="GO" id="GO:0008236">
    <property type="term" value="F:serine-type peptidase activity"/>
    <property type="evidence" value="ECO:0007669"/>
    <property type="project" value="UniProtKB-KW"/>
</dbReference>
<dbReference type="Proteomes" id="UP000765507">
    <property type="component" value="Unassembled WGS sequence"/>
</dbReference>
<reference evidence="8 9" key="1">
    <citation type="journal article" date="2020" name="G3 (Bethesda)">
        <title>Draft Genome of the Common Snapping Turtle, Chelydra serpentina, a Model for Phenotypic Plasticity in Reptiles.</title>
        <authorList>
            <person name="Das D."/>
            <person name="Singh S.K."/>
            <person name="Bierstedt J."/>
            <person name="Erickson A."/>
            <person name="Galli G.L.J."/>
            <person name="Crossley D.A. 2nd"/>
            <person name="Rhen T."/>
        </authorList>
    </citation>
    <scope>NUCLEOTIDE SEQUENCE [LARGE SCALE GENOMIC DNA]</scope>
    <source>
        <strain evidence="8">KW</strain>
    </source>
</reference>
<dbReference type="EMBL" id="JAHGAV010000030">
    <property type="protein sequence ID" value="KAG6936685.1"/>
    <property type="molecule type" value="Genomic_DNA"/>
</dbReference>
<feature type="disulfide bond" evidence="5">
    <location>
        <begin position="5"/>
        <end position="23"/>
    </location>
</feature>
<dbReference type="FunFam" id="3.10.250.10:FF:000029">
    <property type="entry name" value="Enteropeptidase"/>
    <property type="match status" value="1"/>
</dbReference>